<dbReference type="Proteomes" id="UP001454036">
    <property type="component" value="Unassembled WGS sequence"/>
</dbReference>
<accession>A0AAV3NP15</accession>
<evidence type="ECO:0000313" key="1">
    <source>
        <dbReference type="EMBL" id="GAA0139407.1"/>
    </source>
</evidence>
<proteinExistence type="predicted"/>
<keyword evidence="2" id="KW-1185">Reference proteome</keyword>
<dbReference type="AlphaFoldDB" id="A0AAV3NP15"/>
<gene>
    <name evidence="1" type="ORF">LIER_00958</name>
</gene>
<sequence length="100" mass="11804">MIDEETRHRAMRAVLSYATGFSYVSVLKNEKLTVIGEKEHIDVDAIVNILKTEAKFDKVDIISDGKRSVIIRNSFNKFLCYQPNKRIKNIFIKNHWFWEK</sequence>
<name>A0AAV3NP15_LITER</name>
<reference evidence="1 2" key="1">
    <citation type="submission" date="2024-01" db="EMBL/GenBank/DDBJ databases">
        <title>The complete chloroplast genome sequence of Lithospermum erythrorhizon: insights into the phylogenetic relationship among Boraginaceae species and the maternal lineages of purple gromwells.</title>
        <authorList>
            <person name="Okada T."/>
            <person name="Watanabe K."/>
        </authorList>
    </citation>
    <scope>NUCLEOTIDE SEQUENCE [LARGE SCALE GENOMIC DNA]</scope>
</reference>
<dbReference type="EMBL" id="BAABME010000086">
    <property type="protein sequence ID" value="GAA0139407.1"/>
    <property type="molecule type" value="Genomic_DNA"/>
</dbReference>
<organism evidence="1 2">
    <name type="scientific">Lithospermum erythrorhizon</name>
    <name type="common">Purple gromwell</name>
    <name type="synonym">Lithospermum officinale var. erythrorhizon</name>
    <dbReference type="NCBI Taxonomy" id="34254"/>
    <lineage>
        <taxon>Eukaryota</taxon>
        <taxon>Viridiplantae</taxon>
        <taxon>Streptophyta</taxon>
        <taxon>Embryophyta</taxon>
        <taxon>Tracheophyta</taxon>
        <taxon>Spermatophyta</taxon>
        <taxon>Magnoliopsida</taxon>
        <taxon>eudicotyledons</taxon>
        <taxon>Gunneridae</taxon>
        <taxon>Pentapetalae</taxon>
        <taxon>asterids</taxon>
        <taxon>lamiids</taxon>
        <taxon>Boraginales</taxon>
        <taxon>Boraginaceae</taxon>
        <taxon>Boraginoideae</taxon>
        <taxon>Lithospermeae</taxon>
        <taxon>Lithospermum</taxon>
    </lineage>
</organism>
<comment type="caution">
    <text evidence="1">The sequence shown here is derived from an EMBL/GenBank/DDBJ whole genome shotgun (WGS) entry which is preliminary data.</text>
</comment>
<protein>
    <submittedName>
        <fullName evidence="1">Uncharacterized protein</fullName>
    </submittedName>
</protein>
<evidence type="ECO:0000313" key="2">
    <source>
        <dbReference type="Proteomes" id="UP001454036"/>
    </source>
</evidence>